<dbReference type="InterPro" id="IPR020846">
    <property type="entry name" value="MFS_dom"/>
</dbReference>
<feature type="region of interest" description="Disordered" evidence="8">
    <location>
        <begin position="229"/>
        <end position="256"/>
    </location>
</feature>
<dbReference type="PROSITE" id="PS50850">
    <property type="entry name" value="MFS"/>
    <property type="match status" value="1"/>
</dbReference>
<feature type="transmembrane region" description="Helical" evidence="9">
    <location>
        <begin position="426"/>
        <end position="451"/>
    </location>
</feature>
<keyword evidence="12" id="KW-1185">Reference proteome</keyword>
<dbReference type="PANTHER" id="PTHR23503:SF8">
    <property type="entry name" value="FACILITATED GLUCOSE TRANSPORTER PROTEIN 1"/>
    <property type="match status" value="1"/>
</dbReference>
<dbReference type="EMBL" id="JAPDMQ010000092">
    <property type="protein sequence ID" value="KAK0535623.1"/>
    <property type="molecule type" value="Genomic_DNA"/>
</dbReference>
<dbReference type="GO" id="GO:0016020">
    <property type="term" value="C:membrane"/>
    <property type="evidence" value="ECO:0007669"/>
    <property type="project" value="UniProtKB-SubCell"/>
</dbReference>
<comment type="caution">
    <text evidence="11">The sequence shown here is derived from an EMBL/GenBank/DDBJ whole genome shotgun (WGS) entry which is preliminary data.</text>
</comment>
<dbReference type="Pfam" id="PF00083">
    <property type="entry name" value="Sugar_tr"/>
    <property type="match status" value="2"/>
</dbReference>
<dbReference type="GO" id="GO:0015149">
    <property type="term" value="F:hexose transmembrane transporter activity"/>
    <property type="evidence" value="ECO:0007669"/>
    <property type="project" value="TreeGrafter"/>
</dbReference>
<feature type="transmembrane region" description="Helical" evidence="9">
    <location>
        <begin position="126"/>
        <end position="146"/>
    </location>
</feature>
<keyword evidence="3" id="KW-0813">Transport</keyword>
<feature type="transmembrane region" description="Helical" evidence="9">
    <location>
        <begin position="158"/>
        <end position="179"/>
    </location>
</feature>
<feature type="transmembrane region" description="Helical" evidence="9">
    <location>
        <begin position="497"/>
        <end position="515"/>
    </location>
</feature>
<dbReference type="SUPFAM" id="SSF103473">
    <property type="entry name" value="MFS general substrate transporter"/>
    <property type="match status" value="1"/>
</dbReference>
<evidence type="ECO:0000313" key="11">
    <source>
        <dbReference type="EMBL" id="KAK0535623.1"/>
    </source>
</evidence>
<comment type="similarity">
    <text evidence="2">Belongs to the major facilitator superfamily. Sugar transporter (TC 2.A.1.1) family.</text>
</comment>
<dbReference type="Gene3D" id="1.20.1250.20">
    <property type="entry name" value="MFS general substrate transporter like domains"/>
    <property type="match status" value="1"/>
</dbReference>
<feature type="transmembrane region" description="Helical" evidence="9">
    <location>
        <begin position="401"/>
        <end position="420"/>
    </location>
</feature>
<dbReference type="PANTHER" id="PTHR23503">
    <property type="entry name" value="SOLUTE CARRIER FAMILY 2"/>
    <property type="match status" value="1"/>
</dbReference>
<reference evidence="11" key="1">
    <citation type="journal article" date="2023" name="PhytoFront">
        <title>Draft Genome Resources of Seven Strains of Tilletia horrida, Causal Agent of Kernel Smut of Rice.</title>
        <authorList>
            <person name="Khanal S."/>
            <person name="Antony Babu S."/>
            <person name="Zhou X.G."/>
        </authorList>
    </citation>
    <scope>NUCLEOTIDE SEQUENCE</scope>
    <source>
        <strain evidence="11">TX3</strain>
    </source>
</reference>
<sequence length="526" mass="54938">MAGADAATRPVFGLLVAWIAISAFNYGFGISELNPLQRVLSCSPIDPKAAAAAGIKLPPCVPMSDSEFGLITAFFTLGGFLGSLFISPVSSRLRWGRRAGVLLSAVLNACGAALLSVAAAQSTMSAARFLQGLGAGIGVVVVPLYLNEISPPTLQGSIGVLNQLGIVIGIMVAQALGALPSVTGPQAKATAWRMVPLVSCASSLFQLLLGGVLPLCGIRAISESPVWLEENEGRRTQPGGASAQSDAEEAGGSQAAHNVRKRLWGQRALLDFDQARRDHGETAAAGGDSEQEQEGLLASAEGGSASTRPRRRGQDLTRQLSFFEIWSDKDTQRGLALVVFTQLAQQLSGINAVLYFSTGILKKVLPASAELVGLGITVINALMTFPPIYLIDERRFGRRKLLLSSAGTMSAFALLLGVSINGSWRTMSAVAIVGFVAAFSVGLGPVPFLILPELVPTKAVSAASSAGLSINWIANFAVGSLFLPIRSALANLDGGQGGSVFWIFAVVNATSAVVISRRYRYEARSA</sequence>
<feature type="transmembrane region" description="Helical" evidence="9">
    <location>
        <begin position="335"/>
        <end position="356"/>
    </location>
</feature>
<proteinExistence type="inferred from homology"/>
<dbReference type="InterPro" id="IPR003663">
    <property type="entry name" value="Sugar/inositol_transpt"/>
</dbReference>
<evidence type="ECO:0000256" key="2">
    <source>
        <dbReference type="ARBA" id="ARBA00010992"/>
    </source>
</evidence>
<evidence type="ECO:0000256" key="1">
    <source>
        <dbReference type="ARBA" id="ARBA00004141"/>
    </source>
</evidence>
<dbReference type="InterPro" id="IPR036259">
    <property type="entry name" value="MFS_trans_sf"/>
</dbReference>
<evidence type="ECO:0000256" key="3">
    <source>
        <dbReference type="ARBA" id="ARBA00022448"/>
    </source>
</evidence>
<keyword evidence="5 9" id="KW-1133">Transmembrane helix</keyword>
<name>A0AAN6JSD0_9BASI</name>
<gene>
    <name evidence="11" type="primary">HGT20</name>
    <name evidence="11" type="ORF">OC842_002258</name>
</gene>
<comment type="catalytic activity">
    <reaction evidence="7">
        <text>myo-inositol(out) + H(+)(out) = myo-inositol(in) + H(+)(in)</text>
        <dbReference type="Rhea" id="RHEA:60364"/>
        <dbReference type="ChEBI" id="CHEBI:15378"/>
        <dbReference type="ChEBI" id="CHEBI:17268"/>
    </reaction>
</comment>
<dbReference type="Proteomes" id="UP001176521">
    <property type="component" value="Unassembled WGS sequence"/>
</dbReference>
<dbReference type="InterPro" id="IPR045263">
    <property type="entry name" value="GLUT"/>
</dbReference>
<feature type="transmembrane region" description="Helical" evidence="9">
    <location>
        <begin position="191"/>
        <end position="215"/>
    </location>
</feature>
<keyword evidence="6 9" id="KW-0472">Membrane</keyword>
<comment type="subcellular location">
    <subcellularLocation>
        <location evidence="1">Membrane</location>
        <topology evidence="1">Multi-pass membrane protein</topology>
    </subcellularLocation>
</comment>
<keyword evidence="4 9" id="KW-0812">Transmembrane</keyword>
<evidence type="ECO:0000256" key="7">
    <source>
        <dbReference type="ARBA" id="ARBA00049119"/>
    </source>
</evidence>
<evidence type="ECO:0000259" key="10">
    <source>
        <dbReference type="PROSITE" id="PS50850"/>
    </source>
</evidence>
<dbReference type="PRINTS" id="PR00171">
    <property type="entry name" value="SUGRTRNSPORT"/>
</dbReference>
<protein>
    <submittedName>
        <fullName evidence="11">Bifunctional purine biosynthesis protein PurH</fullName>
    </submittedName>
</protein>
<feature type="domain" description="Major facilitator superfamily (MFS) profile" evidence="10">
    <location>
        <begin position="15"/>
        <end position="523"/>
    </location>
</feature>
<organism evidence="11 12">
    <name type="scientific">Tilletia horrida</name>
    <dbReference type="NCBI Taxonomy" id="155126"/>
    <lineage>
        <taxon>Eukaryota</taxon>
        <taxon>Fungi</taxon>
        <taxon>Dikarya</taxon>
        <taxon>Basidiomycota</taxon>
        <taxon>Ustilaginomycotina</taxon>
        <taxon>Exobasidiomycetes</taxon>
        <taxon>Tilletiales</taxon>
        <taxon>Tilletiaceae</taxon>
        <taxon>Tilletia</taxon>
    </lineage>
</organism>
<evidence type="ECO:0000313" key="12">
    <source>
        <dbReference type="Proteomes" id="UP001176521"/>
    </source>
</evidence>
<feature type="transmembrane region" description="Helical" evidence="9">
    <location>
        <begin position="68"/>
        <end position="87"/>
    </location>
</feature>
<dbReference type="AlphaFoldDB" id="A0AAN6JSD0"/>
<evidence type="ECO:0000256" key="5">
    <source>
        <dbReference type="ARBA" id="ARBA00022989"/>
    </source>
</evidence>
<evidence type="ECO:0000256" key="4">
    <source>
        <dbReference type="ARBA" id="ARBA00022692"/>
    </source>
</evidence>
<evidence type="ECO:0000256" key="9">
    <source>
        <dbReference type="SAM" id="Phobius"/>
    </source>
</evidence>
<feature type="transmembrane region" description="Helical" evidence="9">
    <location>
        <begin position="368"/>
        <end position="389"/>
    </location>
</feature>
<feature type="transmembrane region" description="Helical" evidence="9">
    <location>
        <begin position="463"/>
        <end position="485"/>
    </location>
</feature>
<evidence type="ECO:0000256" key="6">
    <source>
        <dbReference type="ARBA" id="ARBA00023136"/>
    </source>
</evidence>
<evidence type="ECO:0000256" key="8">
    <source>
        <dbReference type="SAM" id="MobiDB-lite"/>
    </source>
</evidence>
<accession>A0AAN6JSD0</accession>
<feature type="region of interest" description="Disordered" evidence="8">
    <location>
        <begin position="279"/>
        <end position="313"/>
    </location>
</feature>
<dbReference type="InterPro" id="IPR005828">
    <property type="entry name" value="MFS_sugar_transport-like"/>
</dbReference>
<feature type="transmembrane region" description="Helical" evidence="9">
    <location>
        <begin position="12"/>
        <end position="30"/>
    </location>
</feature>
<feature type="transmembrane region" description="Helical" evidence="9">
    <location>
        <begin position="99"/>
        <end position="120"/>
    </location>
</feature>